<gene>
    <name evidence="3" type="ORF">CC1G_02521</name>
</gene>
<dbReference type="EMBL" id="AACS02000009">
    <property type="protein sequence ID" value="EAU89632.1"/>
    <property type="molecule type" value="Genomic_DNA"/>
</dbReference>
<keyword evidence="2" id="KW-0472">Membrane</keyword>
<keyword evidence="2" id="KW-0812">Transmembrane</keyword>
<feature type="compositionally biased region" description="Polar residues" evidence="1">
    <location>
        <begin position="9"/>
        <end position="27"/>
    </location>
</feature>
<protein>
    <submittedName>
        <fullName evidence="3">Uncharacterized protein</fullName>
    </submittedName>
</protein>
<comment type="caution">
    <text evidence="3">The sequence shown here is derived from an EMBL/GenBank/DDBJ whole genome shotgun (WGS) entry which is preliminary data.</text>
</comment>
<keyword evidence="2" id="KW-1133">Transmembrane helix</keyword>
<dbReference type="AlphaFoldDB" id="A8NBR1"/>
<dbReference type="InParanoid" id="A8NBR1"/>
<name>A8NBR1_COPC7</name>
<dbReference type="GeneID" id="6008743"/>
<proteinExistence type="predicted"/>
<dbReference type="OMA" id="AYACFRY"/>
<reference evidence="3 4" key="1">
    <citation type="journal article" date="2010" name="Proc. Natl. Acad. Sci. U.S.A.">
        <title>Insights into evolution of multicellular fungi from the assembled chromosomes of the mushroom Coprinopsis cinerea (Coprinus cinereus).</title>
        <authorList>
            <person name="Stajich J.E."/>
            <person name="Wilke S.K."/>
            <person name="Ahren D."/>
            <person name="Au C.H."/>
            <person name="Birren B.W."/>
            <person name="Borodovsky M."/>
            <person name="Burns C."/>
            <person name="Canback B."/>
            <person name="Casselton L.A."/>
            <person name="Cheng C.K."/>
            <person name="Deng J."/>
            <person name="Dietrich F.S."/>
            <person name="Fargo D.C."/>
            <person name="Farman M.L."/>
            <person name="Gathman A.C."/>
            <person name="Goldberg J."/>
            <person name="Guigo R."/>
            <person name="Hoegger P.J."/>
            <person name="Hooker J.B."/>
            <person name="Huggins A."/>
            <person name="James T.Y."/>
            <person name="Kamada T."/>
            <person name="Kilaru S."/>
            <person name="Kodira C."/>
            <person name="Kues U."/>
            <person name="Kupfer D."/>
            <person name="Kwan H.S."/>
            <person name="Lomsadze A."/>
            <person name="Li W."/>
            <person name="Lilly W.W."/>
            <person name="Ma L.J."/>
            <person name="Mackey A.J."/>
            <person name="Manning G."/>
            <person name="Martin F."/>
            <person name="Muraguchi H."/>
            <person name="Natvig D.O."/>
            <person name="Palmerini H."/>
            <person name="Ramesh M.A."/>
            <person name="Rehmeyer C.J."/>
            <person name="Roe B.A."/>
            <person name="Shenoy N."/>
            <person name="Stanke M."/>
            <person name="Ter-Hovhannisyan V."/>
            <person name="Tunlid A."/>
            <person name="Velagapudi R."/>
            <person name="Vision T.J."/>
            <person name="Zeng Q."/>
            <person name="Zolan M.E."/>
            <person name="Pukkila P.J."/>
        </authorList>
    </citation>
    <scope>NUCLEOTIDE SEQUENCE [LARGE SCALE GENOMIC DNA]</scope>
    <source>
        <strain evidence="4">Okayama-7 / 130 / ATCC MYA-4618 / FGSC 9003</strain>
    </source>
</reference>
<feature type="transmembrane region" description="Helical" evidence="2">
    <location>
        <begin position="172"/>
        <end position="192"/>
    </location>
</feature>
<keyword evidence="4" id="KW-1185">Reference proteome</keyword>
<dbReference type="eggNOG" id="ENOG502SQUG">
    <property type="taxonomic scope" value="Eukaryota"/>
</dbReference>
<dbReference type="RefSeq" id="XP_001832259.1">
    <property type="nucleotide sequence ID" value="XM_001832207.1"/>
</dbReference>
<feature type="region of interest" description="Disordered" evidence="1">
    <location>
        <begin position="1"/>
        <end position="30"/>
    </location>
</feature>
<evidence type="ECO:0000256" key="2">
    <source>
        <dbReference type="SAM" id="Phobius"/>
    </source>
</evidence>
<evidence type="ECO:0000313" key="3">
    <source>
        <dbReference type="EMBL" id="EAU89632.1"/>
    </source>
</evidence>
<dbReference type="OrthoDB" id="3265172at2759"/>
<organism evidence="3 4">
    <name type="scientific">Coprinopsis cinerea (strain Okayama-7 / 130 / ATCC MYA-4618 / FGSC 9003)</name>
    <name type="common">Inky cap fungus</name>
    <name type="synonym">Hormographiella aspergillata</name>
    <dbReference type="NCBI Taxonomy" id="240176"/>
    <lineage>
        <taxon>Eukaryota</taxon>
        <taxon>Fungi</taxon>
        <taxon>Dikarya</taxon>
        <taxon>Basidiomycota</taxon>
        <taxon>Agaricomycotina</taxon>
        <taxon>Agaricomycetes</taxon>
        <taxon>Agaricomycetidae</taxon>
        <taxon>Agaricales</taxon>
        <taxon>Agaricineae</taxon>
        <taxon>Psathyrellaceae</taxon>
        <taxon>Coprinopsis</taxon>
    </lineage>
</organism>
<accession>A8NBR1</accession>
<dbReference type="Proteomes" id="UP000001861">
    <property type="component" value="Unassembled WGS sequence"/>
</dbReference>
<evidence type="ECO:0000256" key="1">
    <source>
        <dbReference type="SAM" id="MobiDB-lite"/>
    </source>
</evidence>
<dbReference type="KEGG" id="cci:CC1G_02521"/>
<evidence type="ECO:0000313" key="4">
    <source>
        <dbReference type="Proteomes" id="UP000001861"/>
    </source>
</evidence>
<feature type="transmembrane region" description="Helical" evidence="2">
    <location>
        <begin position="108"/>
        <end position="128"/>
    </location>
</feature>
<sequence>MSKLRKLSSPPSTNASPIKSVTTSNGAGVNVRHASGIQQPTLESLEPLTAKEQYWATRALQAEALLKVKDMHHREVKTMSYSQDMKRSREIQQLLKQHEAKHASLEKLVLILMATVIVLVLLIIYLAIHHARHASKVQKSWISGLPSHFTIPILSPFTSVVEKETSVFGTKAIAIIVVVSGAVVFFTFRLWFQSRLQPQPHVKLS</sequence>
<dbReference type="VEuPathDB" id="FungiDB:CC1G_02521"/>